<accession>A0A3P5Z819</accession>
<proteinExistence type="predicted"/>
<dbReference type="EMBL" id="LS974617">
    <property type="protein sequence ID" value="CAG7888598.1"/>
    <property type="molecule type" value="Genomic_DNA"/>
</dbReference>
<evidence type="ECO:0000313" key="1">
    <source>
        <dbReference type="EMBL" id="CAG7888598.1"/>
    </source>
</evidence>
<feature type="non-terminal residue" evidence="2">
    <location>
        <position position="86"/>
    </location>
</feature>
<organism evidence="2">
    <name type="scientific">Brassica campestris</name>
    <name type="common">Field mustard</name>
    <dbReference type="NCBI Taxonomy" id="3711"/>
    <lineage>
        <taxon>Eukaryota</taxon>
        <taxon>Viridiplantae</taxon>
        <taxon>Streptophyta</taxon>
        <taxon>Embryophyta</taxon>
        <taxon>Tracheophyta</taxon>
        <taxon>Spermatophyta</taxon>
        <taxon>Magnoliopsida</taxon>
        <taxon>eudicotyledons</taxon>
        <taxon>Gunneridae</taxon>
        <taxon>Pentapetalae</taxon>
        <taxon>rosids</taxon>
        <taxon>malvids</taxon>
        <taxon>Brassicales</taxon>
        <taxon>Brassicaceae</taxon>
        <taxon>Brassiceae</taxon>
        <taxon>Brassica</taxon>
    </lineage>
</organism>
<reference evidence="2" key="1">
    <citation type="submission" date="2018-11" db="EMBL/GenBank/DDBJ databases">
        <authorList>
            <consortium name="Genoscope - CEA"/>
            <person name="William W."/>
        </authorList>
    </citation>
    <scope>NUCLEOTIDE SEQUENCE</scope>
</reference>
<protein>
    <submittedName>
        <fullName evidence="1">Uncharacterized protein</fullName>
    </submittedName>
</protein>
<dbReference type="Proteomes" id="UP000694005">
    <property type="component" value="Chromosome A01"/>
</dbReference>
<sequence>MVSGSDITANVTTAGVLKTDHGSIYDYSSQKEPRVLSNAGNYMRHNSRTSSAKNFLRQAPLLLRRHNRLWPPRTNTNVQPAKNSSA</sequence>
<dbReference type="Gramene" id="A01p26740.2_BraZ1">
    <property type="protein sequence ID" value="A01p26740.2_BraZ1.CDS.1"/>
    <property type="gene ID" value="A01g26740.2_BraZ1"/>
</dbReference>
<name>A0A3P5Z819_BRACM</name>
<gene>
    <name evidence="2" type="ORF">BRAA01T02494Z</name>
    <name evidence="1" type="ORF">BRAPAZ1V2_A01P26740.2</name>
</gene>
<dbReference type="EMBL" id="LR031571">
    <property type="protein sequence ID" value="VDC75992.1"/>
    <property type="molecule type" value="Genomic_DNA"/>
</dbReference>
<dbReference type="AlphaFoldDB" id="A0A3P5Z819"/>
<evidence type="ECO:0000313" key="2">
    <source>
        <dbReference type="EMBL" id="VDC75992.1"/>
    </source>
</evidence>